<protein>
    <recommendedName>
        <fullName evidence="4">Lipoprotein</fullName>
    </recommendedName>
</protein>
<evidence type="ECO:0000256" key="1">
    <source>
        <dbReference type="SAM" id="SignalP"/>
    </source>
</evidence>
<dbReference type="RefSeq" id="WP_066994062.1">
    <property type="nucleotide sequence ID" value="NZ_BNDU01000004.1"/>
</dbReference>
<dbReference type="InterPro" id="IPR046172">
    <property type="entry name" value="DUF6174"/>
</dbReference>
<dbReference type="STRING" id="67285.AQI88_07810"/>
<dbReference type="Pfam" id="PF19671">
    <property type="entry name" value="DUF6174"/>
    <property type="match status" value="1"/>
</dbReference>
<feature type="chain" id="PRO_5039066983" description="Lipoprotein" evidence="1">
    <location>
        <begin position="30"/>
        <end position="165"/>
    </location>
</feature>
<dbReference type="EMBL" id="LMWL01000010">
    <property type="protein sequence ID" value="KUM97473.1"/>
    <property type="molecule type" value="Genomic_DNA"/>
</dbReference>
<reference evidence="2 3" key="1">
    <citation type="submission" date="2015-10" db="EMBL/GenBank/DDBJ databases">
        <title>Draft genome sequence of Streptomyces cellostaticus DSM 40189, type strain for the species Streptomyces cellostaticus.</title>
        <authorList>
            <person name="Ruckert C."/>
            <person name="Winkler A."/>
            <person name="Kalinowski J."/>
            <person name="Kampfer P."/>
            <person name="Glaeser S."/>
        </authorList>
    </citation>
    <scope>NUCLEOTIDE SEQUENCE [LARGE SCALE GENOMIC DNA]</scope>
    <source>
        <strain evidence="2 3">DSM 40189</strain>
    </source>
</reference>
<dbReference type="PROSITE" id="PS51257">
    <property type="entry name" value="PROKAR_LIPOPROTEIN"/>
    <property type="match status" value="1"/>
</dbReference>
<accession>A0A117PY60</accession>
<gene>
    <name evidence="2" type="ORF">AQI88_07810</name>
</gene>
<dbReference type="AlphaFoldDB" id="A0A117PY60"/>
<feature type="signal peptide" evidence="1">
    <location>
        <begin position="1"/>
        <end position="29"/>
    </location>
</feature>
<evidence type="ECO:0000313" key="3">
    <source>
        <dbReference type="Proteomes" id="UP000054241"/>
    </source>
</evidence>
<name>A0A117PY60_9ACTN</name>
<dbReference type="Proteomes" id="UP000054241">
    <property type="component" value="Unassembled WGS sequence"/>
</dbReference>
<organism evidence="2 3">
    <name type="scientific">Streptomyces cellostaticus</name>
    <dbReference type="NCBI Taxonomy" id="67285"/>
    <lineage>
        <taxon>Bacteria</taxon>
        <taxon>Bacillati</taxon>
        <taxon>Actinomycetota</taxon>
        <taxon>Actinomycetes</taxon>
        <taxon>Kitasatosporales</taxon>
        <taxon>Streptomycetaceae</taxon>
        <taxon>Streptomyces</taxon>
    </lineage>
</organism>
<evidence type="ECO:0000313" key="2">
    <source>
        <dbReference type="EMBL" id="KUM97473.1"/>
    </source>
</evidence>
<keyword evidence="3" id="KW-1185">Reference proteome</keyword>
<sequence>MTSVRPVPRSPLPRIALLAGLVWVAAACGAESGSGKAAQAGSSAWKEPSAYTYTLNSTGGERPLTGTFRVTVRDGKVEHAVGLDEQSRRVVQRSPGIVPTIRGLVKELEQARRDGADTAEAEYANAGYPLRITLDPDANAVDDEARYVISDYTPGRAQHCGEGRI</sequence>
<keyword evidence="1" id="KW-0732">Signal</keyword>
<dbReference type="OrthoDB" id="3296785at2"/>
<proteinExistence type="predicted"/>
<comment type="caution">
    <text evidence="2">The sequence shown here is derived from an EMBL/GenBank/DDBJ whole genome shotgun (WGS) entry which is preliminary data.</text>
</comment>
<evidence type="ECO:0008006" key="4">
    <source>
        <dbReference type="Google" id="ProtNLM"/>
    </source>
</evidence>